<proteinExistence type="predicted"/>
<gene>
    <name evidence="1" type="ORF">BSTOLATCC_MIC48332</name>
</gene>
<accession>A0AAU9JQC2</accession>
<evidence type="ECO:0000313" key="1">
    <source>
        <dbReference type="EMBL" id="CAG9329084.1"/>
    </source>
</evidence>
<protein>
    <submittedName>
        <fullName evidence="1">Uncharacterized protein</fullName>
    </submittedName>
</protein>
<evidence type="ECO:0000313" key="2">
    <source>
        <dbReference type="Proteomes" id="UP001162131"/>
    </source>
</evidence>
<organism evidence="1 2">
    <name type="scientific">Blepharisma stoltei</name>
    <dbReference type="NCBI Taxonomy" id="1481888"/>
    <lineage>
        <taxon>Eukaryota</taxon>
        <taxon>Sar</taxon>
        <taxon>Alveolata</taxon>
        <taxon>Ciliophora</taxon>
        <taxon>Postciliodesmatophora</taxon>
        <taxon>Heterotrichea</taxon>
        <taxon>Heterotrichida</taxon>
        <taxon>Blepharismidae</taxon>
        <taxon>Blepharisma</taxon>
    </lineage>
</organism>
<dbReference type="AlphaFoldDB" id="A0AAU9JQC2"/>
<comment type="caution">
    <text evidence="1">The sequence shown here is derived from an EMBL/GenBank/DDBJ whole genome shotgun (WGS) entry which is preliminary data.</text>
</comment>
<keyword evidence="2" id="KW-1185">Reference proteome</keyword>
<name>A0AAU9JQC2_9CILI</name>
<sequence length="80" mass="9733">MLLCLYECSFMFICLFIWMESNFEFCGQYIQWIDLLLKVTIWLERLLKKLWLVVKPRTKKNQKIGKSLFFVANLSKKKCM</sequence>
<dbReference type="Proteomes" id="UP001162131">
    <property type="component" value="Unassembled WGS sequence"/>
</dbReference>
<reference evidence="1" key="1">
    <citation type="submission" date="2021-09" db="EMBL/GenBank/DDBJ databases">
        <authorList>
            <consortium name="AG Swart"/>
            <person name="Singh M."/>
            <person name="Singh A."/>
            <person name="Seah K."/>
            <person name="Emmerich C."/>
        </authorList>
    </citation>
    <scope>NUCLEOTIDE SEQUENCE</scope>
    <source>
        <strain evidence="1">ATCC30299</strain>
    </source>
</reference>
<dbReference type="EMBL" id="CAJZBQ010000047">
    <property type="protein sequence ID" value="CAG9329084.1"/>
    <property type="molecule type" value="Genomic_DNA"/>
</dbReference>